<comment type="caution">
    <text evidence="2">The sequence shown here is derived from an EMBL/GenBank/DDBJ whole genome shotgun (WGS) entry which is preliminary data.</text>
</comment>
<keyword evidence="1" id="KW-0812">Transmembrane</keyword>
<dbReference type="RefSeq" id="WP_109007721.1">
    <property type="nucleotide sequence ID" value="NZ_BDUD01000001.1"/>
</dbReference>
<proteinExistence type="predicted"/>
<name>A0A2R5FG38_NOSCO</name>
<dbReference type="Proteomes" id="UP000245124">
    <property type="component" value="Unassembled WGS sequence"/>
</dbReference>
<evidence type="ECO:0000313" key="2">
    <source>
        <dbReference type="EMBL" id="GBG17537.1"/>
    </source>
</evidence>
<keyword evidence="1" id="KW-0472">Membrane</keyword>
<dbReference type="EMBL" id="BDUD01000001">
    <property type="protein sequence ID" value="GBG17537.1"/>
    <property type="molecule type" value="Genomic_DNA"/>
</dbReference>
<feature type="transmembrane region" description="Helical" evidence="1">
    <location>
        <begin position="6"/>
        <end position="27"/>
    </location>
</feature>
<keyword evidence="3" id="KW-1185">Reference proteome</keyword>
<gene>
    <name evidence="2" type="ORF">NIES4072_11970</name>
</gene>
<reference evidence="2 3" key="1">
    <citation type="submission" date="2017-06" db="EMBL/GenBank/DDBJ databases">
        <title>Genome sequencing of cyanobaciteial culture collection at National Institute for Environmental Studies (NIES).</title>
        <authorList>
            <person name="Hirose Y."/>
            <person name="Shimura Y."/>
            <person name="Fujisawa T."/>
            <person name="Nakamura Y."/>
            <person name="Kawachi M."/>
        </authorList>
    </citation>
    <scope>NUCLEOTIDE SEQUENCE [LARGE SCALE GENOMIC DNA]</scope>
    <source>
        <strain evidence="2 3">NIES-4072</strain>
    </source>
</reference>
<accession>A0A2R5FG38</accession>
<evidence type="ECO:0000313" key="3">
    <source>
        <dbReference type="Proteomes" id="UP000245124"/>
    </source>
</evidence>
<protein>
    <submittedName>
        <fullName evidence="2">Uncharacterized protein</fullName>
    </submittedName>
</protein>
<evidence type="ECO:0000256" key="1">
    <source>
        <dbReference type="SAM" id="Phobius"/>
    </source>
</evidence>
<dbReference type="AlphaFoldDB" id="A0A2R5FG38"/>
<organism evidence="2 3">
    <name type="scientific">Nostoc commune NIES-4072</name>
    <dbReference type="NCBI Taxonomy" id="2005467"/>
    <lineage>
        <taxon>Bacteria</taxon>
        <taxon>Bacillati</taxon>
        <taxon>Cyanobacteriota</taxon>
        <taxon>Cyanophyceae</taxon>
        <taxon>Nostocales</taxon>
        <taxon>Nostocaceae</taxon>
        <taxon>Nostoc</taxon>
    </lineage>
</organism>
<keyword evidence="1" id="KW-1133">Transmembrane helix</keyword>
<sequence length="196" mass="21352">MYNRVNFWGSIFYAFLFYTGLTFNIPIANAQLKLNPSLLRTISVIKATVPVSEVPCSTFLQPYFDWERGSFLNFVTASVVFNNAGKNPVTYTTGTLNLNGNNLTGDLTQLLSNRFIRLPGDGPFSFSSQPFAINQPASIGITLAPDGSVTWVERSNNTSFDYKAVCYSNDTAILLPLFSADSSAGVITFGKGTGPK</sequence>